<evidence type="ECO:0000313" key="2">
    <source>
        <dbReference type="EMBL" id="RQM16118.1"/>
    </source>
</evidence>
<dbReference type="EMBL" id="QKXF01000129">
    <property type="protein sequence ID" value="RQM16118.1"/>
    <property type="molecule type" value="Genomic_DNA"/>
</dbReference>
<dbReference type="Proteomes" id="UP000282087">
    <property type="component" value="Unassembled WGS sequence"/>
</dbReference>
<protein>
    <submittedName>
        <fullName evidence="1">Uncharacterized protein</fullName>
    </submittedName>
</protein>
<reference evidence="3 4" key="1">
    <citation type="submission" date="2018-06" db="EMBL/GenBank/DDBJ databases">
        <title>Comparative genomics of downy mildews reveals potential adaptations to biotrophy.</title>
        <authorList>
            <person name="Fletcher K."/>
            <person name="Klosterman S.J."/>
            <person name="Derevnina L."/>
            <person name="Martin F."/>
            <person name="Koike S."/>
            <person name="Reyes Chin-Wo S."/>
            <person name="Mou B."/>
            <person name="Michelmore R."/>
        </authorList>
    </citation>
    <scope>NUCLEOTIDE SEQUENCE [LARGE SCALE GENOMIC DNA]</scope>
    <source>
        <strain evidence="2 4">R13</strain>
        <strain evidence="1 3">R14</strain>
    </source>
</reference>
<evidence type="ECO:0000313" key="1">
    <source>
        <dbReference type="EMBL" id="RMX64094.1"/>
    </source>
</evidence>
<keyword evidence="3" id="KW-1185">Reference proteome</keyword>
<name>A0A3M6VBF9_9STRA</name>
<dbReference type="Proteomes" id="UP000286097">
    <property type="component" value="Unassembled WGS sequence"/>
</dbReference>
<gene>
    <name evidence="2" type="ORF">DD237_004316</name>
    <name evidence="1" type="ORF">DD238_006917</name>
</gene>
<proteinExistence type="predicted"/>
<dbReference type="EMBL" id="QLLG01000339">
    <property type="protein sequence ID" value="RMX64094.1"/>
    <property type="molecule type" value="Genomic_DNA"/>
</dbReference>
<sequence length="99" mass="11411">MDTQRFYCACILNNYHCLHVRVVRWVGKGFGWNTRLERRSSGFVVMIAGPYICEWIPLLNAHTSFALLHGDLKQTKASDVDENELEDHNANEIEMISLT</sequence>
<evidence type="ECO:0000313" key="3">
    <source>
        <dbReference type="Proteomes" id="UP000282087"/>
    </source>
</evidence>
<dbReference type="VEuPathDB" id="FungiDB:DD237_004316"/>
<organism evidence="1 3">
    <name type="scientific">Peronospora effusa</name>
    <dbReference type="NCBI Taxonomy" id="542832"/>
    <lineage>
        <taxon>Eukaryota</taxon>
        <taxon>Sar</taxon>
        <taxon>Stramenopiles</taxon>
        <taxon>Oomycota</taxon>
        <taxon>Peronosporomycetes</taxon>
        <taxon>Peronosporales</taxon>
        <taxon>Peronosporaceae</taxon>
        <taxon>Peronospora</taxon>
    </lineage>
</organism>
<comment type="caution">
    <text evidence="1">The sequence shown here is derived from an EMBL/GenBank/DDBJ whole genome shotgun (WGS) entry which is preliminary data.</text>
</comment>
<evidence type="ECO:0000313" key="4">
    <source>
        <dbReference type="Proteomes" id="UP000286097"/>
    </source>
</evidence>
<dbReference type="AlphaFoldDB" id="A0A3M6VBF9"/>
<accession>A0A3M6VBF9</accession>